<dbReference type="GO" id="GO:0006457">
    <property type="term" value="P:protein folding"/>
    <property type="evidence" value="ECO:0007669"/>
    <property type="project" value="InterPro"/>
</dbReference>
<feature type="coiled-coil region" evidence="3">
    <location>
        <begin position="24"/>
        <end position="51"/>
    </location>
</feature>
<evidence type="ECO:0000256" key="3">
    <source>
        <dbReference type="SAM" id="Coils"/>
    </source>
</evidence>
<dbReference type="Pfam" id="PF01920">
    <property type="entry name" value="Prefoldin_2"/>
    <property type="match status" value="1"/>
</dbReference>
<dbReference type="AlphaFoldDB" id="A0A9W4GGW2"/>
<comment type="caution">
    <text evidence="4">The sequence shown here is derived from an EMBL/GenBank/DDBJ whole genome shotgun (WGS) entry which is preliminary data.</text>
</comment>
<dbReference type="PANTHER" id="PTHR13303">
    <property type="entry name" value="PREFOLDIN SUBUNIT 2"/>
    <property type="match status" value="1"/>
</dbReference>
<dbReference type="GO" id="GO:0016272">
    <property type="term" value="C:prefoldin complex"/>
    <property type="evidence" value="ECO:0007669"/>
    <property type="project" value="InterPro"/>
</dbReference>
<dbReference type="InterPro" id="IPR002777">
    <property type="entry name" value="PFD_beta-like"/>
</dbReference>
<keyword evidence="2" id="KW-0143">Chaperone</keyword>
<dbReference type="EMBL" id="CAJHIT010000008">
    <property type="protein sequence ID" value="CAD6504278.1"/>
    <property type="molecule type" value="Genomic_DNA"/>
</dbReference>
<proteinExistence type="inferred from homology"/>
<evidence type="ECO:0000256" key="2">
    <source>
        <dbReference type="ARBA" id="ARBA00023186"/>
    </source>
</evidence>
<keyword evidence="3" id="KW-0175">Coiled coil</keyword>
<gene>
    <name evidence="4" type="ORF">BGTH12_LOCUS5636</name>
</gene>
<dbReference type="InterPro" id="IPR027235">
    <property type="entry name" value="PFD2"/>
</dbReference>
<name>A0A9W4GGW2_BLUGR</name>
<dbReference type="FunFam" id="1.10.287.370:FF:000002">
    <property type="entry name" value="Prefoldin subunit 2"/>
    <property type="match status" value="1"/>
</dbReference>
<protein>
    <submittedName>
        <fullName evidence="4">BgTH12-06011</fullName>
    </submittedName>
</protein>
<evidence type="ECO:0000256" key="1">
    <source>
        <dbReference type="ARBA" id="ARBA00008045"/>
    </source>
</evidence>
<comment type="similarity">
    <text evidence="1">Belongs to the prefoldin subunit beta family.</text>
</comment>
<dbReference type="CDD" id="cd23163">
    <property type="entry name" value="Prefoldin_2"/>
    <property type="match status" value="1"/>
</dbReference>
<evidence type="ECO:0000313" key="5">
    <source>
        <dbReference type="Proteomes" id="UP000683417"/>
    </source>
</evidence>
<evidence type="ECO:0000313" key="4">
    <source>
        <dbReference type="EMBL" id="CAD6504278.1"/>
    </source>
</evidence>
<dbReference type="Proteomes" id="UP000683417">
    <property type="component" value="Unassembled WGS sequence"/>
</dbReference>
<dbReference type="GO" id="GO:0051082">
    <property type="term" value="F:unfolded protein binding"/>
    <property type="evidence" value="ECO:0007669"/>
    <property type="project" value="InterPro"/>
</dbReference>
<sequence length="116" mass="13579">MAEQMDTKKQQELQAKYTGYKSGLEQIARKLGDIEQELEEHRLVLESLEKLPTERKCFRMINGVLVERTVADVVPALQTNSDGLRQVLNELVKQYTSKQQEMDKWKKKNNIQIMQQ</sequence>
<reference evidence="4" key="1">
    <citation type="submission" date="2020-10" db="EMBL/GenBank/DDBJ databases">
        <authorList>
            <person name="Muller C M."/>
        </authorList>
    </citation>
    <scope>NUCLEOTIDE SEQUENCE</scope>
    <source>
        <strain evidence="4">THUN-12</strain>
    </source>
</reference>
<accession>A0A9W4GGW2</accession>
<organism evidence="4 5">
    <name type="scientific">Blumeria graminis f. sp. triticale</name>
    <dbReference type="NCBI Taxonomy" id="1689686"/>
    <lineage>
        <taxon>Eukaryota</taxon>
        <taxon>Fungi</taxon>
        <taxon>Dikarya</taxon>
        <taxon>Ascomycota</taxon>
        <taxon>Pezizomycotina</taxon>
        <taxon>Leotiomycetes</taxon>
        <taxon>Erysiphales</taxon>
        <taxon>Erysiphaceae</taxon>
        <taxon>Blumeria</taxon>
    </lineage>
</organism>